<dbReference type="InterPro" id="IPR016181">
    <property type="entry name" value="Acyl_CoA_acyltransferase"/>
</dbReference>
<dbReference type="OrthoDB" id="4564569at2"/>
<dbReference type="EMBL" id="CP002199">
    <property type="protein sequence ID" value="ADN17870.1"/>
    <property type="molecule type" value="Genomic_DNA"/>
</dbReference>
<organism evidence="2 3">
    <name type="scientific">Gloeothece verrucosa (strain PCC 7822)</name>
    <name type="common">Cyanothece sp. (strain PCC 7822)</name>
    <dbReference type="NCBI Taxonomy" id="497965"/>
    <lineage>
        <taxon>Bacteria</taxon>
        <taxon>Bacillati</taxon>
        <taxon>Cyanobacteriota</taxon>
        <taxon>Cyanophyceae</taxon>
        <taxon>Oscillatoriophycideae</taxon>
        <taxon>Chroococcales</taxon>
        <taxon>Aphanothecaceae</taxon>
        <taxon>Gloeothece</taxon>
        <taxon>Gloeothece verrucosa</taxon>
    </lineage>
</organism>
<dbReference type="KEGG" id="cyj:Cyan7822_6023"/>
<name>E0ULP0_GLOV7</name>
<gene>
    <name evidence="2" type="ordered locus">Cyan7822_6023</name>
</gene>
<keyword evidence="3" id="KW-1185">Reference proteome</keyword>
<protein>
    <submittedName>
        <fullName evidence="2">GCN5-related N-acetyltransferase</fullName>
    </submittedName>
</protein>
<dbReference type="GO" id="GO:0016747">
    <property type="term" value="F:acyltransferase activity, transferring groups other than amino-acyl groups"/>
    <property type="evidence" value="ECO:0007669"/>
    <property type="project" value="InterPro"/>
</dbReference>
<sequence length="312" mass="35418">MQVSIRPLEQNELTAADQIFRLAFGTFRKLPNPAQYGGDMTFIKRWFTDPTAVFAAEIDGKLVGSNFASNWGSFGFFGPLTIHPDFWGQKIAPRLIEPVLECFKRWNNKQVGLFTFPNSPLHLSLYQKFDFYPRFLTAVMTKEVKPTKQLPQGLRYSELPKDKQIECLRSSQELTDAIYDGLDLEREIRIVEDQSLGDTLFLWDDKGLSAFAICHYGKGTEAGSNACYIKFAAIRLGAKAGQNFEQLLQECETLSRWQGASQLIGGVNTARQEAYQQMLAFGFRIDRLGIAMLNPNEPAFNRPGAYIIDDWR</sequence>
<dbReference type="HOGENOM" id="CLU_888358_0_0_3"/>
<dbReference type="CDD" id="cd04301">
    <property type="entry name" value="NAT_SF"/>
    <property type="match status" value="1"/>
</dbReference>
<proteinExistence type="predicted"/>
<dbReference type="AlphaFoldDB" id="E0ULP0"/>
<reference evidence="3" key="1">
    <citation type="journal article" date="2011" name="MBio">
        <title>Novel metabolic attributes of the genus Cyanothece, comprising a group of unicellular nitrogen-fixing Cyanobacteria.</title>
        <authorList>
            <person name="Bandyopadhyay A."/>
            <person name="Elvitigala T."/>
            <person name="Welsh E."/>
            <person name="Stockel J."/>
            <person name="Liberton M."/>
            <person name="Min H."/>
            <person name="Sherman L.A."/>
            <person name="Pakrasi H.B."/>
        </authorList>
    </citation>
    <scope>NUCLEOTIDE SEQUENCE [LARGE SCALE GENOMIC DNA]</scope>
    <source>
        <strain evidence="3">PCC 7822</strain>
        <plasmid evidence="3">Cy782201</plasmid>
    </source>
</reference>
<dbReference type="Pfam" id="PF00583">
    <property type="entry name" value="Acetyltransf_1"/>
    <property type="match status" value="1"/>
</dbReference>
<keyword evidence="2" id="KW-0808">Transferase</keyword>
<dbReference type="RefSeq" id="WP_013334620.1">
    <property type="nucleotide sequence ID" value="NC_014533.1"/>
</dbReference>
<dbReference type="PROSITE" id="PS51186">
    <property type="entry name" value="GNAT"/>
    <property type="match status" value="1"/>
</dbReference>
<keyword evidence="2" id="KW-0614">Plasmid</keyword>
<evidence type="ECO:0000259" key="1">
    <source>
        <dbReference type="PROSITE" id="PS51186"/>
    </source>
</evidence>
<evidence type="ECO:0000313" key="3">
    <source>
        <dbReference type="Proteomes" id="UP000008206"/>
    </source>
</evidence>
<accession>E0ULP0</accession>
<geneLocation type="plasmid" evidence="2 3">
    <name>Cy782201</name>
</geneLocation>
<evidence type="ECO:0000313" key="2">
    <source>
        <dbReference type="EMBL" id="ADN17870.1"/>
    </source>
</evidence>
<dbReference type="InterPro" id="IPR000182">
    <property type="entry name" value="GNAT_dom"/>
</dbReference>
<dbReference type="Gene3D" id="3.40.630.30">
    <property type="match status" value="1"/>
</dbReference>
<feature type="domain" description="N-acetyltransferase" evidence="1">
    <location>
        <begin position="3"/>
        <end position="151"/>
    </location>
</feature>
<dbReference type="Proteomes" id="UP000008206">
    <property type="component" value="Plasmid Cy782201"/>
</dbReference>
<dbReference type="SUPFAM" id="SSF55729">
    <property type="entry name" value="Acyl-CoA N-acyltransferases (Nat)"/>
    <property type="match status" value="1"/>
</dbReference>